<name>G9KQK4_MUSPF</name>
<feature type="non-terminal residue" evidence="2">
    <location>
        <position position="173"/>
    </location>
</feature>
<dbReference type="EMBL" id="JP018585">
    <property type="protein sequence ID" value="AES07183.1"/>
    <property type="molecule type" value="mRNA"/>
</dbReference>
<feature type="compositionally biased region" description="Low complexity" evidence="1">
    <location>
        <begin position="109"/>
        <end position="143"/>
    </location>
</feature>
<feature type="compositionally biased region" description="Basic and acidic residues" evidence="1">
    <location>
        <begin position="77"/>
        <end position="90"/>
    </location>
</feature>
<proteinExistence type="evidence at transcript level"/>
<sequence>PAALPGGPSPGPRRHTLPHVPLARRLPAHHPGQRAARRLRLLLGAPERARGARAAARRARGHLPGARQPPAELLLRPQREDGLGPHEHPRALPGRPLPPGRQPRELRLPLRAAGALRGGAASHARGPAAPAPRAAAAGAVSPAHRGHRGPREPGAHPPQPGPARLFELLPLPD</sequence>
<dbReference type="AlphaFoldDB" id="G9KQK4"/>
<feature type="non-terminal residue" evidence="2">
    <location>
        <position position="1"/>
    </location>
</feature>
<feature type="region of interest" description="Disordered" evidence="1">
    <location>
        <begin position="1"/>
        <end position="33"/>
    </location>
</feature>
<protein>
    <submittedName>
        <fullName evidence="2">Suppressor of cytokine signaling 1</fullName>
    </submittedName>
</protein>
<reference evidence="2" key="1">
    <citation type="journal article" date="2013" name="J. Virol.">
        <title>Sequencing, annotation, and characterization of the influenza ferret infectome.</title>
        <authorList>
            <person name="Leon A.J."/>
            <person name="Banner D."/>
            <person name="Xu L."/>
            <person name="Ran L."/>
            <person name="Peng Z."/>
            <person name="Yi K."/>
            <person name="Chen C."/>
            <person name="Xu F."/>
            <person name="Huang J."/>
            <person name="Zhao Z."/>
            <person name="Lin Z."/>
            <person name="Huang S.H."/>
            <person name="Fang Y."/>
            <person name="Kelvin A.A."/>
            <person name="Ross T.M."/>
            <person name="Farooqui A."/>
            <person name="Kelvin D.J."/>
        </authorList>
    </citation>
    <scope>NUCLEOTIDE SEQUENCE</scope>
    <source>
        <tissue evidence="2">Lungs</tissue>
    </source>
</reference>
<organism evidence="2">
    <name type="scientific">Mustela putorius furo</name>
    <name type="common">European domestic ferret</name>
    <name type="synonym">Mustela furo</name>
    <dbReference type="NCBI Taxonomy" id="9669"/>
    <lineage>
        <taxon>Eukaryota</taxon>
        <taxon>Metazoa</taxon>
        <taxon>Chordata</taxon>
        <taxon>Craniata</taxon>
        <taxon>Vertebrata</taxon>
        <taxon>Euteleostomi</taxon>
        <taxon>Mammalia</taxon>
        <taxon>Eutheria</taxon>
        <taxon>Laurasiatheria</taxon>
        <taxon>Carnivora</taxon>
        <taxon>Caniformia</taxon>
        <taxon>Musteloidea</taxon>
        <taxon>Mustelidae</taxon>
        <taxon>Mustelinae</taxon>
        <taxon>Mustela</taxon>
    </lineage>
</organism>
<evidence type="ECO:0000313" key="2">
    <source>
        <dbReference type="EMBL" id="AES07183.1"/>
    </source>
</evidence>
<feature type="region of interest" description="Disordered" evidence="1">
    <location>
        <begin position="52"/>
        <end position="173"/>
    </location>
</feature>
<accession>G9KQK4</accession>
<evidence type="ECO:0000256" key="1">
    <source>
        <dbReference type="SAM" id="MobiDB-lite"/>
    </source>
</evidence>